<organism evidence="2 3">
    <name type="scientific">Stylonychia lemnae</name>
    <name type="common">Ciliate</name>
    <dbReference type="NCBI Taxonomy" id="5949"/>
    <lineage>
        <taxon>Eukaryota</taxon>
        <taxon>Sar</taxon>
        <taxon>Alveolata</taxon>
        <taxon>Ciliophora</taxon>
        <taxon>Intramacronucleata</taxon>
        <taxon>Spirotrichea</taxon>
        <taxon>Stichotrichia</taxon>
        <taxon>Sporadotrichida</taxon>
        <taxon>Oxytrichidae</taxon>
        <taxon>Stylonychinae</taxon>
        <taxon>Stylonychia</taxon>
    </lineage>
</organism>
<keyword evidence="3" id="KW-1185">Reference proteome</keyword>
<protein>
    <submittedName>
        <fullName evidence="2">Uncharacterized protein</fullName>
    </submittedName>
</protein>
<proteinExistence type="predicted"/>
<reference evidence="2 3" key="1">
    <citation type="submission" date="2014-06" db="EMBL/GenBank/DDBJ databases">
        <authorList>
            <person name="Swart Estienne"/>
        </authorList>
    </citation>
    <scope>NUCLEOTIDE SEQUENCE [LARGE SCALE GENOMIC DNA]</scope>
    <source>
        <strain evidence="2 3">130c</strain>
    </source>
</reference>
<evidence type="ECO:0000256" key="1">
    <source>
        <dbReference type="SAM" id="MobiDB-lite"/>
    </source>
</evidence>
<evidence type="ECO:0000313" key="2">
    <source>
        <dbReference type="EMBL" id="CDW77517.1"/>
    </source>
</evidence>
<dbReference type="AlphaFoldDB" id="A0A078A7I9"/>
<evidence type="ECO:0000313" key="3">
    <source>
        <dbReference type="Proteomes" id="UP000039865"/>
    </source>
</evidence>
<feature type="compositionally biased region" description="Polar residues" evidence="1">
    <location>
        <begin position="25"/>
        <end position="38"/>
    </location>
</feature>
<dbReference type="EMBL" id="CCKQ01006229">
    <property type="protein sequence ID" value="CDW77517.1"/>
    <property type="molecule type" value="Genomic_DNA"/>
</dbReference>
<accession>A0A078A7I9</accession>
<dbReference type="InParanoid" id="A0A078A7I9"/>
<dbReference type="SUPFAM" id="SSF50969">
    <property type="entry name" value="YVTN repeat-like/Quinoprotein amine dehydrogenase"/>
    <property type="match status" value="1"/>
</dbReference>
<dbReference type="Proteomes" id="UP000039865">
    <property type="component" value="Unassembled WGS sequence"/>
</dbReference>
<feature type="region of interest" description="Disordered" evidence="1">
    <location>
        <begin position="25"/>
        <end position="47"/>
    </location>
</feature>
<dbReference type="InterPro" id="IPR011044">
    <property type="entry name" value="Quino_amine_DH_bsu"/>
</dbReference>
<name>A0A078A7I9_STYLE</name>
<sequence length="566" mass="65450">MHQKSKNLDNDSRKAIVSSVKHLNLSLSNENQHQQNSTSKRKPIDASNYDANSNLIYVKGDENTTDKSTLAHDIDKKFTTPDQQTNTTSYDPVDEKLSQILEGLTYLQRETKSIMISCQEHQLNLYRAEDIMNKAYGMSQHKEEEITQFVDVRRQFQVETHASVYYTKVVGSNSQYLIFQNRDDYKVYALETRNLRLFKIMNYGVKNDLKYAHEQDDRVYLVFQNTLVVVENKTFQLILKRQMEVEIMKLQQYGNNKHMIGISNDGQLVMIELRTLQIVYKITVASDTIYDIQKTSRRNEYAIYTHSDGIQFLSIIEFQDGRFNTVFQKEKVIHGSILAGVEIDSDVFLVKIGGQSNLSLIDRNNKTVRHRVIKNLNEHTNEFLIIPDYNPFTNPYILSRTNNALIIINTKSLSSRQILNLGTYQSFLGGALHLIAQPDKLLNTLNTFQRGKLTLTPASSVEDLHSQTTKSFTFKHDSLLLVSMSNLHLKQKSKNILNTIHKIEINKDIFMLIEEDGINQNYIRDSKMSSFNFNNTMMFSRKNSMLKHTLTQINNGSQYQGFNKKN</sequence>
<gene>
    <name evidence="2" type="primary">Contig12277.g614</name>
    <name evidence="2" type="ORF">STYLEM_6480</name>
</gene>